<evidence type="ECO:0000313" key="2">
    <source>
        <dbReference type="EMBL" id="KAI6661695.1"/>
    </source>
</evidence>
<evidence type="ECO:0000313" key="3">
    <source>
        <dbReference type="Proteomes" id="UP001165289"/>
    </source>
</evidence>
<dbReference type="EMBL" id="JAKMXF010000010">
    <property type="protein sequence ID" value="KAI6661695.1"/>
    <property type="molecule type" value="Genomic_DNA"/>
</dbReference>
<evidence type="ECO:0000256" key="1">
    <source>
        <dbReference type="SAM" id="Coils"/>
    </source>
</evidence>
<keyword evidence="3" id="KW-1185">Reference proteome</keyword>
<accession>A0AAV7KL48</accession>
<feature type="coiled-coil region" evidence="1">
    <location>
        <begin position="41"/>
        <end position="75"/>
    </location>
</feature>
<dbReference type="AlphaFoldDB" id="A0AAV7KL48"/>
<reference evidence="2 3" key="1">
    <citation type="journal article" date="2023" name="BMC Biol.">
        <title>The compact genome of the sponge Oopsacas minuta (Hexactinellida) is lacking key metazoan core genes.</title>
        <authorList>
            <person name="Santini S."/>
            <person name="Schenkelaars Q."/>
            <person name="Jourda C."/>
            <person name="Duchesne M."/>
            <person name="Belahbib H."/>
            <person name="Rocher C."/>
            <person name="Selva M."/>
            <person name="Riesgo A."/>
            <person name="Vervoort M."/>
            <person name="Leys S.P."/>
            <person name="Kodjabachian L."/>
            <person name="Le Bivic A."/>
            <person name="Borchiellini C."/>
            <person name="Claverie J.M."/>
            <person name="Renard E."/>
        </authorList>
    </citation>
    <scope>NUCLEOTIDE SEQUENCE [LARGE SCALE GENOMIC DNA]</scope>
    <source>
        <strain evidence="2">SPO-2</strain>
    </source>
</reference>
<protein>
    <submittedName>
        <fullName evidence="2">Uncharacterized protein</fullName>
    </submittedName>
</protein>
<sequence length="305" mass="34337">MPILAYIPSYFSETLASHSVDDSDESDQGTRCKGCEGDKCVNQLTTEREQLIVDLEEATNNAECLANQNQELELEVNYVILNVINHILTPLFCSHFPSFLQTPLVEHCICSFSVSCFLAFDICYLANRQSCADEVSLLEEIGQDGIFGGPIHLQTDRDSADEQTDIPEYMTPQMLPPAKPTGFIDAPKLEYLEQEVGRVCTLEETIASLMEQLDVTNSECDDLHSELFTSRAQVKLKEKECSCYSNSLEEKREENLSLERQLISLIEQKVVLSEETAAYEIDVSCLLKSNINKKLQTEEHTSLEN</sequence>
<feature type="coiled-coil region" evidence="1">
    <location>
        <begin position="206"/>
        <end position="268"/>
    </location>
</feature>
<comment type="caution">
    <text evidence="2">The sequence shown here is derived from an EMBL/GenBank/DDBJ whole genome shotgun (WGS) entry which is preliminary data.</text>
</comment>
<name>A0AAV7KL48_9METZ</name>
<dbReference type="Proteomes" id="UP001165289">
    <property type="component" value="Unassembled WGS sequence"/>
</dbReference>
<organism evidence="2 3">
    <name type="scientific">Oopsacas minuta</name>
    <dbReference type="NCBI Taxonomy" id="111878"/>
    <lineage>
        <taxon>Eukaryota</taxon>
        <taxon>Metazoa</taxon>
        <taxon>Porifera</taxon>
        <taxon>Hexactinellida</taxon>
        <taxon>Hexasterophora</taxon>
        <taxon>Lyssacinosida</taxon>
        <taxon>Leucopsacidae</taxon>
        <taxon>Oopsacas</taxon>
    </lineage>
</organism>
<keyword evidence="1" id="KW-0175">Coiled coil</keyword>
<proteinExistence type="predicted"/>
<gene>
    <name evidence="2" type="ORF">LOD99_9937</name>
</gene>